<proteinExistence type="predicted"/>
<dbReference type="AlphaFoldDB" id="A0AA38XX34"/>
<dbReference type="Proteomes" id="UP001172681">
    <property type="component" value="Unassembled WGS sequence"/>
</dbReference>
<sequence>MEGLETMCMAGKEICVRTWKTISTPESSSPRSHFNVSGERSARYLAEHPRDQNARAHRNLHPHLPFTDNHQQQRSTKIGFAASSTKRRSLDNHAYRQVFEQIG</sequence>
<comment type="caution">
    <text evidence="1">The sequence shown here is derived from an EMBL/GenBank/DDBJ whole genome shotgun (WGS) entry which is preliminary data.</text>
</comment>
<dbReference type="EMBL" id="JAPDRN010000080">
    <property type="protein sequence ID" value="KAJ9626768.1"/>
    <property type="molecule type" value="Genomic_DNA"/>
</dbReference>
<keyword evidence="2" id="KW-1185">Reference proteome</keyword>
<evidence type="ECO:0000313" key="1">
    <source>
        <dbReference type="EMBL" id="KAJ9626768.1"/>
    </source>
</evidence>
<evidence type="ECO:0000313" key="2">
    <source>
        <dbReference type="Proteomes" id="UP001172681"/>
    </source>
</evidence>
<organism evidence="1 2">
    <name type="scientific">Knufia peltigerae</name>
    <dbReference type="NCBI Taxonomy" id="1002370"/>
    <lineage>
        <taxon>Eukaryota</taxon>
        <taxon>Fungi</taxon>
        <taxon>Dikarya</taxon>
        <taxon>Ascomycota</taxon>
        <taxon>Pezizomycotina</taxon>
        <taxon>Eurotiomycetes</taxon>
        <taxon>Chaetothyriomycetidae</taxon>
        <taxon>Chaetothyriales</taxon>
        <taxon>Trichomeriaceae</taxon>
        <taxon>Knufia</taxon>
    </lineage>
</organism>
<reference evidence="1" key="1">
    <citation type="submission" date="2022-10" db="EMBL/GenBank/DDBJ databases">
        <title>Culturing micro-colonial fungi from biological soil crusts in the Mojave desert and describing Neophaeococcomyces mojavensis, and introducing the new genera and species Taxawa tesnikishii.</title>
        <authorList>
            <person name="Kurbessoian T."/>
            <person name="Stajich J.E."/>
        </authorList>
    </citation>
    <scope>NUCLEOTIDE SEQUENCE</scope>
    <source>
        <strain evidence="1">TK_35</strain>
    </source>
</reference>
<protein>
    <submittedName>
        <fullName evidence="1">Uncharacterized protein</fullName>
    </submittedName>
</protein>
<name>A0AA38XX34_9EURO</name>
<accession>A0AA38XX34</accession>
<gene>
    <name evidence="1" type="ORF">H2204_009913</name>
</gene>